<dbReference type="STRING" id="1193682.BJP25_12240"/>
<evidence type="ECO:0000313" key="2">
    <source>
        <dbReference type="EMBL" id="OLR94757.1"/>
    </source>
</evidence>
<evidence type="ECO:0000313" key="3">
    <source>
        <dbReference type="Proteomes" id="UP000186040"/>
    </source>
</evidence>
<keyword evidence="2" id="KW-0808">Transferase</keyword>
<dbReference type="GO" id="GO:0016747">
    <property type="term" value="F:acyltransferase activity, transferring groups other than amino-acyl groups"/>
    <property type="evidence" value="ECO:0007669"/>
    <property type="project" value="InterPro"/>
</dbReference>
<dbReference type="EMBL" id="MKQR01000007">
    <property type="protein sequence ID" value="OLR94757.1"/>
    <property type="molecule type" value="Genomic_DNA"/>
</dbReference>
<dbReference type="InterPro" id="IPR016181">
    <property type="entry name" value="Acyl_CoA_acyltransferase"/>
</dbReference>
<sequence length="308" mass="32652">MRAVSAPLLAAQSARFAELDPLLPAAVAPPEGEGLVVALPGGDRVAGVVTRTEHPRGAAPTLWAASEVWELHPLLGGAPGSAMDVLLRRWAGAMARVAVEQDSSCLVTWPSRDVAASAALLAHGFAPLSVLAVRVPAARGPSRRHPVSVRRAGFEDLEFLTRSAMAELEYSAQVGSAVVRPAAPRIKWASLSVHLAQGDPVWIAERGGEPVGHLEGWQTVSAPASWAETRVPHGRWGYVNCLSVLPGSRGSGVGGALVDTAHDELLNGAVGSFLYFNPPNPLSPVFWARRGYRPLWTLWELRPASALR</sequence>
<dbReference type="Gene3D" id="3.40.630.30">
    <property type="match status" value="1"/>
</dbReference>
<accession>A0A1Q9LRT0</accession>
<comment type="caution">
    <text evidence="2">The sequence shown here is derived from an EMBL/GenBank/DDBJ whole genome shotgun (WGS) entry which is preliminary data.</text>
</comment>
<evidence type="ECO:0000259" key="1">
    <source>
        <dbReference type="PROSITE" id="PS51186"/>
    </source>
</evidence>
<dbReference type="AlphaFoldDB" id="A0A1Q9LRT0"/>
<reference evidence="2 3" key="1">
    <citation type="submission" date="2016-10" db="EMBL/GenBank/DDBJ databases">
        <title>The Draft Genome Sequence of Actinokineospora bangkokensis 44EHWT reveals the biosynthetic pathway of antifungal compounds Thailandins with unusual extender unit butylmalonyl-CoA.</title>
        <authorList>
            <person name="Greule A."/>
            <person name="Intra B."/>
            <person name="Flemming S."/>
            <person name="Rommel M.G."/>
            <person name="Panbangred W."/>
            <person name="Bechthold A."/>
        </authorList>
    </citation>
    <scope>NUCLEOTIDE SEQUENCE [LARGE SCALE GENOMIC DNA]</scope>
    <source>
        <strain evidence="2 3">44EHW</strain>
    </source>
</reference>
<dbReference type="SUPFAM" id="SSF55729">
    <property type="entry name" value="Acyl-CoA N-acyltransferases (Nat)"/>
    <property type="match status" value="1"/>
</dbReference>
<dbReference type="Proteomes" id="UP000186040">
    <property type="component" value="Unassembled WGS sequence"/>
</dbReference>
<name>A0A1Q9LRT0_9PSEU</name>
<dbReference type="Pfam" id="PF00583">
    <property type="entry name" value="Acetyltransf_1"/>
    <property type="match status" value="1"/>
</dbReference>
<gene>
    <name evidence="2" type="ORF">BJP25_12240</name>
</gene>
<dbReference type="CDD" id="cd04301">
    <property type="entry name" value="NAT_SF"/>
    <property type="match status" value="1"/>
</dbReference>
<proteinExistence type="predicted"/>
<keyword evidence="3" id="KW-1185">Reference proteome</keyword>
<feature type="domain" description="N-acetyltransferase" evidence="1">
    <location>
        <begin position="147"/>
        <end position="308"/>
    </location>
</feature>
<dbReference type="InterPro" id="IPR000182">
    <property type="entry name" value="GNAT_dom"/>
</dbReference>
<organism evidence="2 3">
    <name type="scientific">Actinokineospora bangkokensis</name>
    <dbReference type="NCBI Taxonomy" id="1193682"/>
    <lineage>
        <taxon>Bacteria</taxon>
        <taxon>Bacillati</taxon>
        <taxon>Actinomycetota</taxon>
        <taxon>Actinomycetes</taxon>
        <taxon>Pseudonocardiales</taxon>
        <taxon>Pseudonocardiaceae</taxon>
        <taxon>Actinokineospora</taxon>
    </lineage>
</organism>
<protein>
    <submittedName>
        <fullName evidence="2">GNAT family N-acetyltransferase</fullName>
    </submittedName>
</protein>
<dbReference type="PROSITE" id="PS51186">
    <property type="entry name" value="GNAT"/>
    <property type="match status" value="1"/>
</dbReference>